<name>A0ACB5T2Y7_AMBMO</name>
<accession>A0ACB5T2Y7</accession>
<dbReference type="Proteomes" id="UP001165064">
    <property type="component" value="Unassembled WGS sequence"/>
</dbReference>
<comment type="caution">
    <text evidence="1">The sequence shown here is derived from an EMBL/GenBank/DDBJ whole genome shotgun (WGS) entry which is preliminary data.</text>
</comment>
<gene>
    <name evidence="1" type="ORF">Amon02_000419400</name>
</gene>
<dbReference type="EMBL" id="BSXS01002818">
    <property type="protein sequence ID" value="GME79914.1"/>
    <property type="molecule type" value="Genomic_DNA"/>
</dbReference>
<sequence>MEPSIGPIVIDDSHGAAPAFKVQYCSFHPVQCLQPLQPPKNRPPTAFVTFQYVPTGVILMINVDPNDIKIGGGDIGRNRGAICNLQKSSPVEKFEMMV</sequence>
<evidence type="ECO:0000313" key="2">
    <source>
        <dbReference type="Proteomes" id="UP001165064"/>
    </source>
</evidence>
<protein>
    <submittedName>
        <fullName evidence="1">Unnamed protein product</fullName>
    </submittedName>
</protein>
<organism evidence="1 2">
    <name type="scientific">Ambrosiozyma monospora</name>
    <name type="common">Yeast</name>
    <name type="synonym">Endomycopsis monosporus</name>
    <dbReference type="NCBI Taxonomy" id="43982"/>
    <lineage>
        <taxon>Eukaryota</taxon>
        <taxon>Fungi</taxon>
        <taxon>Dikarya</taxon>
        <taxon>Ascomycota</taxon>
        <taxon>Saccharomycotina</taxon>
        <taxon>Pichiomycetes</taxon>
        <taxon>Pichiales</taxon>
        <taxon>Pichiaceae</taxon>
        <taxon>Ambrosiozyma</taxon>
    </lineage>
</organism>
<proteinExistence type="predicted"/>
<keyword evidence="2" id="KW-1185">Reference proteome</keyword>
<reference evidence="1" key="1">
    <citation type="submission" date="2023-04" db="EMBL/GenBank/DDBJ databases">
        <title>Ambrosiozyma monospora NBRC 10751.</title>
        <authorList>
            <person name="Ichikawa N."/>
            <person name="Sato H."/>
            <person name="Tonouchi N."/>
        </authorList>
    </citation>
    <scope>NUCLEOTIDE SEQUENCE</scope>
    <source>
        <strain evidence="1">NBRC 10751</strain>
    </source>
</reference>
<evidence type="ECO:0000313" key="1">
    <source>
        <dbReference type="EMBL" id="GME79914.1"/>
    </source>
</evidence>